<reference evidence="1 2" key="1">
    <citation type="submission" date="2014-04" db="EMBL/GenBank/DDBJ databases">
        <authorList>
            <consortium name="DOE Joint Genome Institute"/>
            <person name="Kuo A."/>
            <person name="Kohler A."/>
            <person name="Nagy L.G."/>
            <person name="Floudas D."/>
            <person name="Copeland A."/>
            <person name="Barry K.W."/>
            <person name="Cichocki N."/>
            <person name="Veneault-Fourrey C."/>
            <person name="LaButti K."/>
            <person name="Lindquist E.A."/>
            <person name="Lipzen A."/>
            <person name="Lundell T."/>
            <person name="Morin E."/>
            <person name="Murat C."/>
            <person name="Sun H."/>
            <person name="Tunlid A."/>
            <person name="Henrissat B."/>
            <person name="Grigoriev I.V."/>
            <person name="Hibbett D.S."/>
            <person name="Martin F."/>
            <person name="Nordberg H.P."/>
            <person name="Cantor M.N."/>
            <person name="Hua S.X."/>
        </authorList>
    </citation>
    <scope>NUCLEOTIDE SEQUENCE [LARGE SCALE GENOMIC DNA]</scope>
    <source>
        <strain evidence="1 2">Foug A</strain>
    </source>
</reference>
<gene>
    <name evidence="1" type="ORF">SCLCIDRAFT_173497</name>
</gene>
<protein>
    <submittedName>
        <fullName evidence="1">Uncharacterized protein</fullName>
    </submittedName>
</protein>
<reference evidence="2" key="2">
    <citation type="submission" date="2015-01" db="EMBL/GenBank/DDBJ databases">
        <title>Evolutionary Origins and Diversification of the Mycorrhizal Mutualists.</title>
        <authorList>
            <consortium name="DOE Joint Genome Institute"/>
            <consortium name="Mycorrhizal Genomics Consortium"/>
            <person name="Kohler A."/>
            <person name="Kuo A."/>
            <person name="Nagy L.G."/>
            <person name="Floudas D."/>
            <person name="Copeland A."/>
            <person name="Barry K.W."/>
            <person name="Cichocki N."/>
            <person name="Veneault-Fourrey C."/>
            <person name="LaButti K."/>
            <person name="Lindquist E.A."/>
            <person name="Lipzen A."/>
            <person name="Lundell T."/>
            <person name="Morin E."/>
            <person name="Murat C."/>
            <person name="Riley R."/>
            <person name="Ohm R."/>
            <person name="Sun H."/>
            <person name="Tunlid A."/>
            <person name="Henrissat B."/>
            <person name="Grigoriev I.V."/>
            <person name="Hibbett D.S."/>
            <person name="Martin F."/>
        </authorList>
    </citation>
    <scope>NUCLEOTIDE SEQUENCE [LARGE SCALE GENOMIC DNA]</scope>
    <source>
        <strain evidence="2">Foug A</strain>
    </source>
</reference>
<accession>A0A0C3ESP2</accession>
<dbReference type="Proteomes" id="UP000053989">
    <property type="component" value="Unassembled WGS sequence"/>
</dbReference>
<dbReference type="EMBL" id="KN822004">
    <property type="protein sequence ID" value="KIM70861.1"/>
    <property type="molecule type" value="Genomic_DNA"/>
</dbReference>
<dbReference type="HOGENOM" id="CLU_2639508_0_0_1"/>
<evidence type="ECO:0000313" key="2">
    <source>
        <dbReference type="Proteomes" id="UP000053989"/>
    </source>
</evidence>
<proteinExistence type="predicted"/>
<dbReference type="AlphaFoldDB" id="A0A0C3ESP2"/>
<name>A0A0C3ESP2_9AGAM</name>
<keyword evidence="2" id="KW-1185">Reference proteome</keyword>
<dbReference type="InParanoid" id="A0A0C3ESP2"/>
<organism evidence="1 2">
    <name type="scientific">Scleroderma citrinum Foug A</name>
    <dbReference type="NCBI Taxonomy" id="1036808"/>
    <lineage>
        <taxon>Eukaryota</taxon>
        <taxon>Fungi</taxon>
        <taxon>Dikarya</taxon>
        <taxon>Basidiomycota</taxon>
        <taxon>Agaricomycotina</taxon>
        <taxon>Agaricomycetes</taxon>
        <taxon>Agaricomycetidae</taxon>
        <taxon>Boletales</taxon>
        <taxon>Sclerodermatineae</taxon>
        <taxon>Sclerodermataceae</taxon>
        <taxon>Scleroderma</taxon>
    </lineage>
</organism>
<evidence type="ECO:0000313" key="1">
    <source>
        <dbReference type="EMBL" id="KIM70861.1"/>
    </source>
</evidence>
<sequence>MFTWVYGAEVIPFFFMPFRMNVGLFPGQSASPNDSRDHETWLATQHGIFTSGVVAQYHRNATETYRAKSHFFFASVM</sequence>